<feature type="transmembrane region" description="Helical" evidence="1">
    <location>
        <begin position="32"/>
        <end position="52"/>
    </location>
</feature>
<proteinExistence type="predicted"/>
<protein>
    <submittedName>
        <fullName evidence="2">Uncharacterized protein</fullName>
    </submittedName>
</protein>
<dbReference type="Pfam" id="PF25949">
    <property type="entry name" value="DUF7987"/>
    <property type="match status" value="1"/>
</dbReference>
<organism evidence="2 3">
    <name type="scientific">Halalkalicoccus tibetensis</name>
    <dbReference type="NCBI Taxonomy" id="175632"/>
    <lineage>
        <taxon>Archaea</taxon>
        <taxon>Methanobacteriati</taxon>
        <taxon>Methanobacteriota</taxon>
        <taxon>Stenosarchaea group</taxon>
        <taxon>Halobacteria</taxon>
        <taxon>Halobacteriales</taxon>
        <taxon>Halococcaceae</taxon>
        <taxon>Halalkalicoccus</taxon>
    </lineage>
</organism>
<keyword evidence="3" id="KW-1185">Reference proteome</keyword>
<comment type="caution">
    <text evidence="2">The sequence shown here is derived from an EMBL/GenBank/DDBJ whole genome shotgun (WGS) entry which is preliminary data.</text>
</comment>
<evidence type="ECO:0000313" key="3">
    <source>
        <dbReference type="Proteomes" id="UP001596312"/>
    </source>
</evidence>
<keyword evidence="1" id="KW-0812">Transmembrane</keyword>
<sequence length="55" mass="5669">MVSEENKVVAVTATTALVLLVGLSAYTDLSSGVVAGVVFVVGILLPQVYLNYGRA</sequence>
<reference evidence="2 3" key="1">
    <citation type="journal article" date="2019" name="Int. J. Syst. Evol. Microbiol.">
        <title>The Global Catalogue of Microorganisms (GCM) 10K type strain sequencing project: providing services to taxonomists for standard genome sequencing and annotation.</title>
        <authorList>
            <consortium name="The Broad Institute Genomics Platform"/>
            <consortium name="The Broad Institute Genome Sequencing Center for Infectious Disease"/>
            <person name="Wu L."/>
            <person name="Ma J."/>
        </authorList>
    </citation>
    <scope>NUCLEOTIDE SEQUENCE [LARGE SCALE GENOMIC DNA]</scope>
    <source>
        <strain evidence="2 3">CGMCC 1.3240</strain>
    </source>
</reference>
<keyword evidence="1" id="KW-1133">Transmembrane helix</keyword>
<evidence type="ECO:0000256" key="1">
    <source>
        <dbReference type="SAM" id="Phobius"/>
    </source>
</evidence>
<dbReference type="RefSeq" id="WP_340603805.1">
    <property type="nucleotide sequence ID" value="NZ_JBBMXV010000003.1"/>
</dbReference>
<dbReference type="InterPro" id="IPR058293">
    <property type="entry name" value="DUF7987"/>
</dbReference>
<keyword evidence="1" id="KW-0472">Membrane</keyword>
<dbReference type="EMBL" id="JBHSXQ010000003">
    <property type="protein sequence ID" value="MFC6905281.1"/>
    <property type="molecule type" value="Genomic_DNA"/>
</dbReference>
<accession>A0ABD5V686</accession>
<dbReference type="Proteomes" id="UP001596312">
    <property type="component" value="Unassembled WGS sequence"/>
</dbReference>
<dbReference type="AlphaFoldDB" id="A0ABD5V686"/>
<name>A0ABD5V686_9EURY</name>
<gene>
    <name evidence="2" type="ORF">ACFQGH_08755</name>
</gene>
<evidence type="ECO:0000313" key="2">
    <source>
        <dbReference type="EMBL" id="MFC6905281.1"/>
    </source>
</evidence>
<feature type="transmembrane region" description="Helical" evidence="1">
    <location>
        <begin position="7"/>
        <end position="26"/>
    </location>
</feature>